<accession>A0ABV8ANH0</accession>
<reference evidence="2" key="1">
    <citation type="journal article" date="2019" name="Int. J. Syst. Evol. Microbiol.">
        <title>The Global Catalogue of Microorganisms (GCM) 10K type strain sequencing project: providing services to taxonomists for standard genome sequencing and annotation.</title>
        <authorList>
            <consortium name="The Broad Institute Genomics Platform"/>
            <consortium name="The Broad Institute Genome Sequencing Center for Infectious Disease"/>
            <person name="Wu L."/>
            <person name="Ma J."/>
        </authorList>
    </citation>
    <scope>NUCLEOTIDE SEQUENCE [LARGE SCALE GENOMIC DNA]</scope>
    <source>
        <strain evidence="2">CCUG 60523</strain>
    </source>
</reference>
<gene>
    <name evidence="1" type="ORF">ACFOSV_04825</name>
</gene>
<sequence>MQPYADIDESAFPIVQIRFTGNKSTDENFQAYLDQNKACYRFQKKLAIVFDATEATIPSFSHQKMQAEWLKENKELMQQYCVVTAYVIPNLAIRAILKAIFALQKQPVAYKIFETKDEAMTWIDGLNLN</sequence>
<dbReference type="RefSeq" id="WP_377903950.1">
    <property type="nucleotide sequence ID" value="NZ_JBHRZS010000006.1"/>
</dbReference>
<dbReference type="Proteomes" id="UP001595805">
    <property type="component" value="Unassembled WGS sequence"/>
</dbReference>
<protein>
    <submittedName>
        <fullName evidence="1">STAS/SEC14 domain-containing protein</fullName>
    </submittedName>
</protein>
<keyword evidence="2" id="KW-1185">Reference proteome</keyword>
<dbReference type="EMBL" id="JBHRZS010000006">
    <property type="protein sequence ID" value="MFC3879483.1"/>
    <property type="molecule type" value="Genomic_DNA"/>
</dbReference>
<comment type="caution">
    <text evidence="1">The sequence shown here is derived from an EMBL/GenBank/DDBJ whole genome shotgun (WGS) entry which is preliminary data.</text>
</comment>
<evidence type="ECO:0000313" key="2">
    <source>
        <dbReference type="Proteomes" id="UP001595805"/>
    </source>
</evidence>
<name>A0ABV8ANH0_9BACT</name>
<organism evidence="1 2">
    <name type="scientific">Algoriphagus namhaensis</name>
    <dbReference type="NCBI Taxonomy" id="915353"/>
    <lineage>
        <taxon>Bacteria</taxon>
        <taxon>Pseudomonadati</taxon>
        <taxon>Bacteroidota</taxon>
        <taxon>Cytophagia</taxon>
        <taxon>Cytophagales</taxon>
        <taxon>Cyclobacteriaceae</taxon>
        <taxon>Algoriphagus</taxon>
    </lineage>
</organism>
<evidence type="ECO:0000313" key="1">
    <source>
        <dbReference type="EMBL" id="MFC3879483.1"/>
    </source>
</evidence>
<proteinExistence type="predicted"/>